<evidence type="ECO:0000256" key="1">
    <source>
        <dbReference type="SAM" id="MobiDB-lite"/>
    </source>
</evidence>
<dbReference type="PROSITE" id="PS51732">
    <property type="entry name" value="ASN_GLN_ASE_3"/>
    <property type="match status" value="1"/>
</dbReference>
<accession>A0ABP6RNI3</accession>
<evidence type="ECO:0000313" key="4">
    <source>
        <dbReference type="Proteomes" id="UP001500483"/>
    </source>
</evidence>
<dbReference type="InterPro" id="IPR006034">
    <property type="entry name" value="Asparaginase/glutaminase-like"/>
</dbReference>
<feature type="region of interest" description="Disordered" evidence="1">
    <location>
        <begin position="65"/>
        <end position="122"/>
    </location>
</feature>
<feature type="domain" description="L-asparaginase N-terminal" evidence="2">
    <location>
        <begin position="2"/>
        <end position="60"/>
    </location>
</feature>
<dbReference type="PIRSF" id="PIRSF001220">
    <property type="entry name" value="L-ASNase_gatD"/>
    <property type="match status" value="1"/>
</dbReference>
<keyword evidence="4" id="KW-1185">Reference proteome</keyword>
<dbReference type="PANTHER" id="PTHR11707">
    <property type="entry name" value="L-ASPARAGINASE"/>
    <property type="match status" value="1"/>
</dbReference>
<dbReference type="PIRSF" id="PIRSF500176">
    <property type="entry name" value="L_ASNase"/>
    <property type="match status" value="1"/>
</dbReference>
<name>A0ABP6RNI3_9PSEU</name>
<protein>
    <recommendedName>
        <fullName evidence="2">L-asparaginase N-terminal domain-containing protein</fullName>
    </recommendedName>
</protein>
<organism evidence="3 4">
    <name type="scientific">Saccharopolyspora gregorii</name>
    <dbReference type="NCBI Taxonomy" id="33914"/>
    <lineage>
        <taxon>Bacteria</taxon>
        <taxon>Bacillati</taxon>
        <taxon>Actinomycetota</taxon>
        <taxon>Actinomycetes</taxon>
        <taxon>Pseudonocardiales</taxon>
        <taxon>Pseudonocardiaceae</taxon>
        <taxon>Saccharopolyspora</taxon>
    </lineage>
</organism>
<dbReference type="Proteomes" id="UP001500483">
    <property type="component" value="Unassembled WGS sequence"/>
</dbReference>
<evidence type="ECO:0000259" key="2">
    <source>
        <dbReference type="Pfam" id="PF00710"/>
    </source>
</evidence>
<evidence type="ECO:0000313" key="3">
    <source>
        <dbReference type="EMBL" id="GAA3354427.1"/>
    </source>
</evidence>
<feature type="compositionally biased region" description="Low complexity" evidence="1">
    <location>
        <begin position="98"/>
        <end position="115"/>
    </location>
</feature>
<dbReference type="SUPFAM" id="SSF53774">
    <property type="entry name" value="Glutaminase/Asparaginase"/>
    <property type="match status" value="1"/>
</dbReference>
<dbReference type="Pfam" id="PF00710">
    <property type="entry name" value="Asparaginase"/>
    <property type="match status" value="1"/>
</dbReference>
<comment type="caution">
    <text evidence="3">The sequence shown here is derived from an EMBL/GenBank/DDBJ whole genome shotgun (WGS) entry which is preliminary data.</text>
</comment>
<gene>
    <name evidence="3" type="ORF">GCM10020366_11060</name>
</gene>
<sequence>MVLHGTDTLAHSAAAASYALAGFGKPVVFTGAQVPFGMPGSDAPDNVRGAVEAVADAAIGRAVFSTASSSRAPARRRAPRWTGTASPARTRRPRPNARRPTSASRSPPTGATTSPWSPRCPA</sequence>
<reference evidence="4" key="1">
    <citation type="journal article" date="2019" name="Int. J. Syst. Evol. Microbiol.">
        <title>The Global Catalogue of Microorganisms (GCM) 10K type strain sequencing project: providing services to taxonomists for standard genome sequencing and annotation.</title>
        <authorList>
            <consortium name="The Broad Institute Genomics Platform"/>
            <consortium name="The Broad Institute Genome Sequencing Center for Infectious Disease"/>
            <person name="Wu L."/>
            <person name="Ma J."/>
        </authorList>
    </citation>
    <scope>NUCLEOTIDE SEQUENCE [LARGE SCALE GENOMIC DNA]</scope>
    <source>
        <strain evidence="4">JCM 9687</strain>
    </source>
</reference>
<dbReference type="InterPro" id="IPR027474">
    <property type="entry name" value="L-asparaginase_N"/>
</dbReference>
<dbReference type="EMBL" id="BAAAYK010000034">
    <property type="protein sequence ID" value="GAA3354427.1"/>
    <property type="molecule type" value="Genomic_DNA"/>
</dbReference>
<dbReference type="PANTHER" id="PTHR11707:SF28">
    <property type="entry name" value="60 KDA LYSOPHOSPHOLIPASE"/>
    <property type="match status" value="1"/>
</dbReference>
<proteinExistence type="predicted"/>
<dbReference type="Gene3D" id="3.40.50.1170">
    <property type="entry name" value="L-asparaginase, N-terminal domain"/>
    <property type="match status" value="1"/>
</dbReference>
<dbReference type="InterPro" id="IPR036152">
    <property type="entry name" value="Asp/glu_Ase-like_sf"/>
</dbReference>
<dbReference type="InterPro" id="IPR037152">
    <property type="entry name" value="L-asparaginase_N_sf"/>
</dbReference>